<reference evidence="1" key="1">
    <citation type="journal article" date="2015" name="Nature">
        <title>Complex archaea that bridge the gap between prokaryotes and eukaryotes.</title>
        <authorList>
            <person name="Spang A."/>
            <person name="Saw J.H."/>
            <person name="Jorgensen S.L."/>
            <person name="Zaremba-Niedzwiedzka K."/>
            <person name="Martijn J."/>
            <person name="Lind A.E."/>
            <person name="van Eijk R."/>
            <person name="Schleper C."/>
            <person name="Guy L."/>
            <person name="Ettema T.J."/>
        </authorList>
    </citation>
    <scope>NUCLEOTIDE SEQUENCE</scope>
</reference>
<proteinExistence type="predicted"/>
<evidence type="ECO:0000313" key="1">
    <source>
        <dbReference type="EMBL" id="KKN33748.1"/>
    </source>
</evidence>
<dbReference type="AlphaFoldDB" id="A0A0F9SWV0"/>
<accession>A0A0F9SWV0</accession>
<comment type="caution">
    <text evidence="1">The sequence shown here is derived from an EMBL/GenBank/DDBJ whole genome shotgun (WGS) entry which is preliminary data.</text>
</comment>
<gene>
    <name evidence="1" type="ORF">LCGC14_0800670</name>
</gene>
<sequence>MRLDNIKIGSNQRLLKFRTLNIVSIKKEDNILECIVCGTTFEKWNFSQSPKFKKQCKNCLHRKTVRKYSSVIN</sequence>
<protein>
    <submittedName>
        <fullName evidence="1">Uncharacterized protein</fullName>
    </submittedName>
</protein>
<organism evidence="1">
    <name type="scientific">marine sediment metagenome</name>
    <dbReference type="NCBI Taxonomy" id="412755"/>
    <lineage>
        <taxon>unclassified sequences</taxon>
        <taxon>metagenomes</taxon>
        <taxon>ecological metagenomes</taxon>
    </lineage>
</organism>
<name>A0A0F9SWV0_9ZZZZ</name>
<dbReference type="EMBL" id="LAZR01002154">
    <property type="protein sequence ID" value="KKN33748.1"/>
    <property type="molecule type" value="Genomic_DNA"/>
</dbReference>